<dbReference type="Proteomes" id="UP001341840">
    <property type="component" value="Unassembled WGS sequence"/>
</dbReference>
<keyword evidence="3" id="KW-1185">Reference proteome</keyword>
<gene>
    <name evidence="2" type="ORF">PIB30_083890</name>
</gene>
<name>A0ABU6QTU7_9FABA</name>
<dbReference type="EMBL" id="JASCZI010001343">
    <property type="protein sequence ID" value="MED6114795.1"/>
    <property type="molecule type" value="Genomic_DNA"/>
</dbReference>
<organism evidence="2 3">
    <name type="scientific">Stylosanthes scabra</name>
    <dbReference type="NCBI Taxonomy" id="79078"/>
    <lineage>
        <taxon>Eukaryota</taxon>
        <taxon>Viridiplantae</taxon>
        <taxon>Streptophyta</taxon>
        <taxon>Embryophyta</taxon>
        <taxon>Tracheophyta</taxon>
        <taxon>Spermatophyta</taxon>
        <taxon>Magnoliopsida</taxon>
        <taxon>eudicotyledons</taxon>
        <taxon>Gunneridae</taxon>
        <taxon>Pentapetalae</taxon>
        <taxon>rosids</taxon>
        <taxon>fabids</taxon>
        <taxon>Fabales</taxon>
        <taxon>Fabaceae</taxon>
        <taxon>Papilionoideae</taxon>
        <taxon>50 kb inversion clade</taxon>
        <taxon>dalbergioids sensu lato</taxon>
        <taxon>Dalbergieae</taxon>
        <taxon>Pterocarpus clade</taxon>
        <taxon>Stylosanthes</taxon>
    </lineage>
</organism>
<evidence type="ECO:0000256" key="1">
    <source>
        <dbReference type="SAM" id="MobiDB-lite"/>
    </source>
</evidence>
<accession>A0ABU6QTU7</accession>
<proteinExistence type="predicted"/>
<feature type="region of interest" description="Disordered" evidence="1">
    <location>
        <begin position="24"/>
        <end position="121"/>
    </location>
</feature>
<feature type="compositionally biased region" description="Basic and acidic residues" evidence="1">
    <location>
        <begin position="24"/>
        <end position="44"/>
    </location>
</feature>
<feature type="compositionally biased region" description="Basic residues" evidence="1">
    <location>
        <begin position="62"/>
        <end position="80"/>
    </location>
</feature>
<comment type="caution">
    <text evidence="2">The sequence shown here is derived from an EMBL/GenBank/DDBJ whole genome shotgun (WGS) entry which is preliminary data.</text>
</comment>
<feature type="compositionally biased region" description="Basic and acidic residues" evidence="1">
    <location>
        <begin position="110"/>
        <end position="121"/>
    </location>
</feature>
<sequence>MLQRRIQLEIKDAVGLIKQAKRIVEGPEPKKKTNVKKDAKKKTMDNGLAKLLQLEGSDQKRVTRTKRKQKIKGTPKRKLEKKNVSTDSSKTEFDQEQQEKQERKVKRKHEAIIHERNTEKK</sequence>
<reference evidence="2 3" key="1">
    <citation type="journal article" date="2023" name="Plants (Basel)">
        <title>Bridging the Gap: Combining Genomics and Transcriptomics Approaches to Understand Stylosanthes scabra, an Orphan Legume from the Brazilian Caatinga.</title>
        <authorList>
            <person name="Ferreira-Neto J.R.C."/>
            <person name="da Silva M.D."/>
            <person name="Binneck E."/>
            <person name="de Melo N.F."/>
            <person name="da Silva R.H."/>
            <person name="de Melo A.L.T.M."/>
            <person name="Pandolfi V."/>
            <person name="Bustamante F.O."/>
            <person name="Brasileiro-Vidal A.C."/>
            <person name="Benko-Iseppon A.M."/>
        </authorList>
    </citation>
    <scope>NUCLEOTIDE SEQUENCE [LARGE SCALE GENOMIC DNA]</scope>
    <source>
        <tissue evidence="2">Leaves</tissue>
    </source>
</reference>
<evidence type="ECO:0000313" key="2">
    <source>
        <dbReference type="EMBL" id="MED6114795.1"/>
    </source>
</evidence>
<feature type="compositionally biased region" description="Basic and acidic residues" evidence="1">
    <location>
        <begin position="81"/>
        <end position="102"/>
    </location>
</feature>
<evidence type="ECO:0000313" key="3">
    <source>
        <dbReference type="Proteomes" id="UP001341840"/>
    </source>
</evidence>
<protein>
    <submittedName>
        <fullName evidence="2">Uncharacterized protein</fullName>
    </submittedName>
</protein>